<evidence type="ECO:0000313" key="3">
    <source>
        <dbReference type="Proteomes" id="UP000283383"/>
    </source>
</evidence>
<feature type="compositionally biased region" description="Basic and acidic residues" evidence="1">
    <location>
        <begin position="29"/>
        <end position="39"/>
    </location>
</feature>
<feature type="region of interest" description="Disordered" evidence="1">
    <location>
        <begin position="16"/>
        <end position="45"/>
    </location>
</feature>
<evidence type="ECO:0000256" key="1">
    <source>
        <dbReference type="SAM" id="MobiDB-lite"/>
    </source>
</evidence>
<gene>
    <name evidence="2" type="ORF">GcM3_115030</name>
</gene>
<sequence>MEFFALPAKNIDTPTSSTQAVYLNPPRSSSERKFNDQKSWKQKNGRPKTSVFFKLMPENEAHLMTLFDENQVGIK</sequence>
<dbReference type="EMBL" id="MCBQ01011546">
    <property type="protein sequence ID" value="RKF65901.1"/>
    <property type="molecule type" value="Genomic_DNA"/>
</dbReference>
<dbReference type="Proteomes" id="UP000283383">
    <property type="component" value="Unassembled WGS sequence"/>
</dbReference>
<comment type="caution">
    <text evidence="2">The sequence shown here is derived from an EMBL/GenBank/DDBJ whole genome shotgun (WGS) entry which is preliminary data.</text>
</comment>
<name>A0A420I889_9PEZI</name>
<evidence type="ECO:0000313" key="2">
    <source>
        <dbReference type="EMBL" id="RKF65901.1"/>
    </source>
</evidence>
<proteinExistence type="predicted"/>
<protein>
    <submittedName>
        <fullName evidence="2">Uncharacterized protein</fullName>
    </submittedName>
</protein>
<keyword evidence="3" id="KW-1185">Reference proteome</keyword>
<dbReference type="AlphaFoldDB" id="A0A420I889"/>
<accession>A0A420I889</accession>
<reference evidence="2 3" key="1">
    <citation type="journal article" date="2018" name="BMC Genomics">
        <title>Comparative genome analyses reveal sequence features reflecting distinct modes of host-adaptation between dicot and monocot powdery mildew.</title>
        <authorList>
            <person name="Wu Y."/>
            <person name="Ma X."/>
            <person name="Pan Z."/>
            <person name="Kale S.D."/>
            <person name="Song Y."/>
            <person name="King H."/>
            <person name="Zhang Q."/>
            <person name="Presley C."/>
            <person name="Deng X."/>
            <person name="Wei C.I."/>
            <person name="Xiao S."/>
        </authorList>
    </citation>
    <scope>NUCLEOTIDE SEQUENCE [LARGE SCALE GENOMIC DNA]</scope>
    <source>
        <strain evidence="2">UMSG3</strain>
    </source>
</reference>
<organism evidence="2 3">
    <name type="scientific">Golovinomyces cichoracearum</name>
    <dbReference type="NCBI Taxonomy" id="62708"/>
    <lineage>
        <taxon>Eukaryota</taxon>
        <taxon>Fungi</taxon>
        <taxon>Dikarya</taxon>
        <taxon>Ascomycota</taxon>
        <taxon>Pezizomycotina</taxon>
        <taxon>Leotiomycetes</taxon>
        <taxon>Erysiphales</taxon>
        <taxon>Erysiphaceae</taxon>
        <taxon>Golovinomyces</taxon>
    </lineage>
</organism>